<evidence type="ECO:0000313" key="3">
    <source>
        <dbReference type="Proteomes" id="UP000008549"/>
    </source>
</evidence>
<dbReference type="AlphaFoldDB" id="A8X2X1"/>
<evidence type="ECO:0000313" key="2">
    <source>
        <dbReference type="EMBL" id="CAP26981.1"/>
    </source>
</evidence>
<dbReference type="InParanoid" id="A8X2X1"/>
<dbReference type="Proteomes" id="UP000008549">
    <property type="component" value="Unassembled WGS sequence"/>
</dbReference>
<dbReference type="RefSeq" id="XP_002647617.1">
    <property type="nucleotide sequence ID" value="XM_002647571.1"/>
</dbReference>
<dbReference type="WormBase" id="CBG06708">
    <property type="protein sequence ID" value="CBP15643"/>
    <property type="gene ID" value="WBGene00028948"/>
</dbReference>
<protein>
    <submittedName>
        <fullName evidence="2">Protein CBG06708</fullName>
    </submittedName>
</protein>
<gene>
    <name evidence="2 4" type="ORF">CBG06708</name>
    <name evidence="2" type="ORF">CBG_06708</name>
</gene>
<sequence length="157" mass="18033">MIVQKWKLIEPETVSISHYTKRGGGNDLRWGADTIGPHQYTDKTTTSSLLPRSKKQSLKTTDQKRKGLSERPNISQVILNKLTLEIRLPKKHNDDNGLEHFFGKRNVLLLSYSNPIYTPFSYKLQEQHSPDDSDVITARTSLPQFTSVFLISLVWHQ</sequence>
<organism evidence="2 3">
    <name type="scientific">Caenorhabditis briggsae</name>
    <dbReference type="NCBI Taxonomy" id="6238"/>
    <lineage>
        <taxon>Eukaryota</taxon>
        <taxon>Metazoa</taxon>
        <taxon>Ecdysozoa</taxon>
        <taxon>Nematoda</taxon>
        <taxon>Chromadorea</taxon>
        <taxon>Rhabditida</taxon>
        <taxon>Rhabditina</taxon>
        <taxon>Rhabditomorpha</taxon>
        <taxon>Rhabditoidea</taxon>
        <taxon>Rhabditidae</taxon>
        <taxon>Peloderinae</taxon>
        <taxon>Caenorhabditis</taxon>
    </lineage>
</organism>
<evidence type="ECO:0000313" key="4">
    <source>
        <dbReference type="WormBase" id="CBG06708"/>
    </source>
</evidence>
<accession>A8X2X1</accession>
<dbReference type="HOGENOM" id="CLU_1679509_0_0_1"/>
<proteinExistence type="predicted"/>
<evidence type="ECO:0000256" key="1">
    <source>
        <dbReference type="SAM" id="MobiDB-lite"/>
    </source>
</evidence>
<keyword evidence="3" id="KW-1185">Reference proteome</keyword>
<reference evidence="2 3" key="1">
    <citation type="journal article" date="2003" name="PLoS Biol.">
        <title>The genome sequence of Caenorhabditis briggsae: a platform for comparative genomics.</title>
        <authorList>
            <person name="Stein L.D."/>
            <person name="Bao Z."/>
            <person name="Blasiar D."/>
            <person name="Blumenthal T."/>
            <person name="Brent M.R."/>
            <person name="Chen N."/>
            <person name="Chinwalla A."/>
            <person name="Clarke L."/>
            <person name="Clee C."/>
            <person name="Coghlan A."/>
            <person name="Coulson A."/>
            <person name="D'Eustachio P."/>
            <person name="Fitch D.H."/>
            <person name="Fulton L.A."/>
            <person name="Fulton R.E."/>
            <person name="Griffiths-Jones S."/>
            <person name="Harris T.W."/>
            <person name="Hillier L.W."/>
            <person name="Kamath R."/>
            <person name="Kuwabara P.E."/>
            <person name="Mardis E.R."/>
            <person name="Marra M.A."/>
            <person name="Miner T.L."/>
            <person name="Minx P."/>
            <person name="Mullikin J.C."/>
            <person name="Plumb R.W."/>
            <person name="Rogers J."/>
            <person name="Schein J.E."/>
            <person name="Sohrmann M."/>
            <person name="Spieth J."/>
            <person name="Stajich J.E."/>
            <person name="Wei C."/>
            <person name="Willey D."/>
            <person name="Wilson R.K."/>
            <person name="Durbin R."/>
            <person name="Waterston R.H."/>
        </authorList>
    </citation>
    <scope>NUCLEOTIDE SEQUENCE [LARGE SCALE GENOMIC DNA]</scope>
    <source>
        <strain evidence="2 3">AF16</strain>
    </source>
</reference>
<reference evidence="2 3" key="2">
    <citation type="journal article" date="2011" name="PLoS Genet.">
        <title>Caenorhabditis briggsae recombinant inbred line genotypes reveal inter-strain incompatibility and the evolution of recombination.</title>
        <authorList>
            <person name="Ross J.A."/>
            <person name="Koboldt D.C."/>
            <person name="Staisch J.E."/>
            <person name="Chamberlin H.M."/>
            <person name="Gupta B.P."/>
            <person name="Miller R.D."/>
            <person name="Baird S.E."/>
            <person name="Haag E.S."/>
        </authorList>
    </citation>
    <scope>NUCLEOTIDE SEQUENCE [LARGE SCALE GENOMIC DNA]</scope>
    <source>
        <strain evidence="2 3">AF16</strain>
    </source>
</reference>
<dbReference type="EMBL" id="HE601320">
    <property type="protein sequence ID" value="CAP26981.1"/>
    <property type="molecule type" value="Genomic_DNA"/>
</dbReference>
<feature type="region of interest" description="Disordered" evidence="1">
    <location>
        <begin position="30"/>
        <end position="71"/>
    </location>
</feature>
<name>A8X2X1_CAEBR</name>
<dbReference type="KEGG" id="cbr:CBG_06708"/>
<dbReference type="GeneID" id="8589615"/>
<dbReference type="CTD" id="8589615"/>